<dbReference type="EMBL" id="BEXA01000003">
    <property type="protein sequence ID" value="GAY73383.1"/>
    <property type="molecule type" value="Genomic_DNA"/>
</dbReference>
<reference evidence="4 5" key="1">
    <citation type="submission" date="2017-11" db="EMBL/GenBank/DDBJ databases">
        <title>Draft Genome Sequence of Lactobacillus curieae NBRC 111893 isolated from Koso, a Japanese sugar-Vegetable Fermented Beverage.</title>
        <authorList>
            <person name="Chiou T.Y."/>
            <person name="Oshima K."/>
            <person name="Suda W."/>
            <person name="Hattori M."/>
            <person name="Takahashi T."/>
        </authorList>
    </citation>
    <scope>NUCLEOTIDE SEQUENCE [LARGE SCALE GENOMIC DNA]</scope>
    <source>
        <strain evidence="4 5">NBRC111893</strain>
    </source>
</reference>
<feature type="domain" description="ABC transporter" evidence="3">
    <location>
        <begin position="4"/>
        <end position="256"/>
    </location>
</feature>
<dbReference type="STRING" id="1138822.PL11_005995"/>
<gene>
    <name evidence="4" type="ORF">NBRC111893_1529</name>
</gene>
<evidence type="ECO:0000256" key="1">
    <source>
        <dbReference type="ARBA" id="ARBA00022741"/>
    </source>
</evidence>
<dbReference type="InterPro" id="IPR003439">
    <property type="entry name" value="ABC_transporter-like_ATP-bd"/>
</dbReference>
<dbReference type="GO" id="GO:0005524">
    <property type="term" value="F:ATP binding"/>
    <property type="evidence" value="ECO:0007669"/>
    <property type="project" value="UniProtKB-KW"/>
</dbReference>
<name>A0A401FM08_9LACO</name>
<keyword evidence="2" id="KW-0067">ATP-binding</keyword>
<dbReference type="PROSITE" id="PS00211">
    <property type="entry name" value="ABC_TRANSPORTER_1"/>
    <property type="match status" value="1"/>
</dbReference>
<evidence type="ECO:0000256" key="2">
    <source>
        <dbReference type="ARBA" id="ARBA00022840"/>
    </source>
</evidence>
<organism evidence="4 5">
    <name type="scientific">Lentilactobacillus kosonis</name>
    <dbReference type="NCBI Taxonomy" id="2810561"/>
    <lineage>
        <taxon>Bacteria</taxon>
        <taxon>Bacillati</taxon>
        <taxon>Bacillota</taxon>
        <taxon>Bacilli</taxon>
        <taxon>Lactobacillales</taxon>
        <taxon>Lactobacillaceae</taxon>
        <taxon>Lentilactobacillus</taxon>
    </lineage>
</organism>
<dbReference type="AlphaFoldDB" id="A0A401FM08"/>
<keyword evidence="5" id="KW-1185">Reference proteome</keyword>
<dbReference type="Proteomes" id="UP000286974">
    <property type="component" value="Unassembled WGS sequence"/>
</dbReference>
<dbReference type="CDD" id="cd03221">
    <property type="entry name" value="ABCF_EF-3"/>
    <property type="match status" value="1"/>
</dbReference>
<sequence length="291" mass="32531">MPLLEVSDLSMSFAEKDLYQDAEFQLEKGDHMGIVGQNGVGKSTLIKIITGSILPLSGNVKWQKNIKIGYLDQYADVEEDLTLTDFLRTAFADMYEKNRQLTKIYEDYAETGDDKLMERAGQLQDDLDAGNFYELDTEIEQTIVGLGLDSIGRDHLVGKMSGGQRSKAILAKMLLANPDVILLDEPTNYLDTAQIDWLVEYINSFKGAVLVVSHDYDFLEQITNCIINVAFGKSLSIVVASKKQCVNVKSAKSSNKNNLISNKLKLKKLNGLSGRIKLVLSQQWLNLVRRN</sequence>
<dbReference type="InterPro" id="IPR003593">
    <property type="entry name" value="AAA+_ATPase"/>
</dbReference>
<accession>A0A401FM08</accession>
<keyword evidence="1" id="KW-0547">Nucleotide-binding</keyword>
<dbReference type="InterPro" id="IPR027417">
    <property type="entry name" value="P-loop_NTPase"/>
</dbReference>
<dbReference type="SUPFAM" id="SSF52540">
    <property type="entry name" value="P-loop containing nucleoside triphosphate hydrolases"/>
    <property type="match status" value="1"/>
</dbReference>
<dbReference type="PROSITE" id="PS50893">
    <property type="entry name" value="ABC_TRANSPORTER_2"/>
    <property type="match status" value="1"/>
</dbReference>
<dbReference type="GO" id="GO:0016887">
    <property type="term" value="F:ATP hydrolysis activity"/>
    <property type="evidence" value="ECO:0007669"/>
    <property type="project" value="InterPro"/>
</dbReference>
<protein>
    <submittedName>
        <fullName evidence="4">ATPase components of ABC transporters with duplicated ATPase domains</fullName>
    </submittedName>
</protein>
<evidence type="ECO:0000313" key="5">
    <source>
        <dbReference type="Proteomes" id="UP000286974"/>
    </source>
</evidence>
<evidence type="ECO:0000313" key="4">
    <source>
        <dbReference type="EMBL" id="GAY73383.1"/>
    </source>
</evidence>
<dbReference type="InterPro" id="IPR051309">
    <property type="entry name" value="ABCF_ATPase"/>
</dbReference>
<dbReference type="PANTHER" id="PTHR42855">
    <property type="entry name" value="ABC TRANSPORTER ATP-BINDING SUBUNIT"/>
    <property type="match status" value="1"/>
</dbReference>
<dbReference type="PANTHER" id="PTHR42855:SF2">
    <property type="entry name" value="DRUG RESISTANCE ABC TRANSPORTER,ATP-BINDING PROTEIN"/>
    <property type="match status" value="1"/>
</dbReference>
<dbReference type="FunFam" id="3.40.50.300:FF:000011">
    <property type="entry name" value="Putative ABC transporter ATP-binding component"/>
    <property type="match status" value="1"/>
</dbReference>
<dbReference type="Gene3D" id="3.40.50.300">
    <property type="entry name" value="P-loop containing nucleotide triphosphate hydrolases"/>
    <property type="match status" value="1"/>
</dbReference>
<dbReference type="SMART" id="SM00382">
    <property type="entry name" value="AAA"/>
    <property type="match status" value="1"/>
</dbReference>
<comment type="caution">
    <text evidence="4">The sequence shown here is derived from an EMBL/GenBank/DDBJ whole genome shotgun (WGS) entry which is preliminary data.</text>
</comment>
<dbReference type="InterPro" id="IPR017871">
    <property type="entry name" value="ABC_transporter-like_CS"/>
</dbReference>
<proteinExistence type="predicted"/>
<evidence type="ECO:0000259" key="3">
    <source>
        <dbReference type="PROSITE" id="PS50893"/>
    </source>
</evidence>
<dbReference type="Pfam" id="PF00005">
    <property type="entry name" value="ABC_tran"/>
    <property type="match status" value="1"/>
</dbReference>